<dbReference type="InterPro" id="IPR036249">
    <property type="entry name" value="Thioredoxin-like_sf"/>
</dbReference>
<keyword evidence="3" id="KW-1185">Reference proteome</keyword>
<reference evidence="2" key="1">
    <citation type="submission" date="2022-07" db="EMBL/GenBank/DDBJ databases">
        <title>Genome Sequence of Physisporinus lineatus.</title>
        <authorList>
            <person name="Buettner E."/>
        </authorList>
    </citation>
    <scope>NUCLEOTIDE SEQUENCE</scope>
    <source>
        <strain evidence="2">VT162</strain>
    </source>
</reference>
<dbReference type="SUPFAM" id="SSF52833">
    <property type="entry name" value="Thioredoxin-like"/>
    <property type="match status" value="1"/>
</dbReference>
<proteinExistence type="predicted"/>
<evidence type="ECO:0000259" key="1">
    <source>
        <dbReference type="Pfam" id="PF01323"/>
    </source>
</evidence>
<evidence type="ECO:0000313" key="3">
    <source>
        <dbReference type="Proteomes" id="UP001212997"/>
    </source>
</evidence>
<dbReference type="InterPro" id="IPR001853">
    <property type="entry name" value="DSBA-like_thioredoxin_dom"/>
</dbReference>
<dbReference type="PANTHER" id="PTHR13887:SF41">
    <property type="entry name" value="THIOREDOXIN SUPERFAMILY PROTEIN"/>
    <property type="match status" value="1"/>
</dbReference>
<dbReference type="EMBL" id="JANAWD010000007">
    <property type="protein sequence ID" value="KAJ3491774.1"/>
    <property type="molecule type" value="Genomic_DNA"/>
</dbReference>
<feature type="domain" description="DSBA-like thioredoxin" evidence="1">
    <location>
        <begin position="30"/>
        <end position="201"/>
    </location>
</feature>
<name>A0AAD5VDR3_9APHY</name>
<organism evidence="2 3">
    <name type="scientific">Meripilus lineatus</name>
    <dbReference type="NCBI Taxonomy" id="2056292"/>
    <lineage>
        <taxon>Eukaryota</taxon>
        <taxon>Fungi</taxon>
        <taxon>Dikarya</taxon>
        <taxon>Basidiomycota</taxon>
        <taxon>Agaricomycotina</taxon>
        <taxon>Agaricomycetes</taxon>
        <taxon>Polyporales</taxon>
        <taxon>Meripilaceae</taxon>
        <taxon>Meripilus</taxon>
    </lineage>
</organism>
<comment type="caution">
    <text evidence="2">The sequence shown here is derived from an EMBL/GenBank/DDBJ whole genome shotgun (WGS) entry which is preliminary data.</text>
</comment>
<dbReference type="Gene3D" id="3.40.30.10">
    <property type="entry name" value="Glutaredoxin"/>
    <property type="match status" value="1"/>
</dbReference>
<evidence type="ECO:0000313" key="2">
    <source>
        <dbReference type="EMBL" id="KAJ3491774.1"/>
    </source>
</evidence>
<protein>
    <recommendedName>
        <fullName evidence="1">DSBA-like thioredoxin domain-containing protein</fullName>
    </recommendedName>
</protein>
<accession>A0AAD5VDR3</accession>
<sequence length="224" mass="25365">MPDPRVIKLVVFSDIREMDRAIEMCSTCPVKFEIEYRPYKLQPSLKEGQEFEKREWYESRFGKEKADVIHRTITTRGEQVGINFLFDGLITQTTKAHRLLLKAWRIGGQEKQLPLLHALFKGYFEEALNMGDDAVLADAAAQTGVMPREEALQFLQSEECLVEVEQMMVDVRKKGVTGVPFVVIDGRWAVSGGQSAETYVQIFKKMSKSDVPPSPSPPQPTRAA</sequence>
<dbReference type="PANTHER" id="PTHR13887">
    <property type="entry name" value="GLUTATHIONE S-TRANSFERASE KAPPA"/>
    <property type="match status" value="1"/>
</dbReference>
<dbReference type="Proteomes" id="UP001212997">
    <property type="component" value="Unassembled WGS sequence"/>
</dbReference>
<dbReference type="Pfam" id="PF01323">
    <property type="entry name" value="DSBA"/>
    <property type="match status" value="1"/>
</dbReference>
<gene>
    <name evidence="2" type="ORF">NLI96_g476</name>
</gene>
<dbReference type="AlphaFoldDB" id="A0AAD5VDR3"/>
<dbReference type="GO" id="GO:0016491">
    <property type="term" value="F:oxidoreductase activity"/>
    <property type="evidence" value="ECO:0007669"/>
    <property type="project" value="InterPro"/>
</dbReference>